<dbReference type="SUPFAM" id="SSF53383">
    <property type="entry name" value="PLP-dependent transferases"/>
    <property type="match status" value="1"/>
</dbReference>
<keyword evidence="3 7" id="KW-0808">Transferase</keyword>
<name>A0AAJ6CHN6_9BASI</name>
<evidence type="ECO:0000256" key="1">
    <source>
        <dbReference type="ARBA" id="ARBA00001933"/>
    </source>
</evidence>
<dbReference type="GO" id="GO:0009102">
    <property type="term" value="P:biotin biosynthetic process"/>
    <property type="evidence" value="ECO:0007669"/>
    <property type="project" value="TreeGrafter"/>
</dbReference>
<evidence type="ECO:0000313" key="8">
    <source>
        <dbReference type="Proteomes" id="UP001219567"/>
    </source>
</evidence>
<dbReference type="InterPro" id="IPR015424">
    <property type="entry name" value="PyrdxlP-dep_Trfase"/>
</dbReference>
<comment type="cofactor">
    <cofactor evidence="1 5">
        <name>pyridoxal 5'-phosphate</name>
        <dbReference type="ChEBI" id="CHEBI:597326"/>
    </cofactor>
</comment>
<dbReference type="AlphaFoldDB" id="A0AAJ6CHN6"/>
<evidence type="ECO:0000256" key="3">
    <source>
        <dbReference type="ARBA" id="ARBA00022679"/>
    </source>
</evidence>
<dbReference type="GO" id="GO:0030170">
    <property type="term" value="F:pyridoxal phosphate binding"/>
    <property type="evidence" value="ECO:0007669"/>
    <property type="project" value="InterPro"/>
</dbReference>
<dbReference type="Proteomes" id="UP001219567">
    <property type="component" value="Chromosome 2"/>
</dbReference>
<protein>
    <submittedName>
        <fullName evidence="7">8-amino-7-oxononanoate synthase</fullName>
        <ecNumber evidence="7">2.3.1.47</ecNumber>
    </submittedName>
</protein>
<dbReference type="Gene3D" id="3.90.1150.10">
    <property type="entry name" value="Aspartate Aminotransferase, domain 1"/>
    <property type="match status" value="1"/>
</dbReference>
<dbReference type="PROSITE" id="PS00599">
    <property type="entry name" value="AA_TRANSFER_CLASS_2"/>
    <property type="match status" value="1"/>
</dbReference>
<dbReference type="InterPro" id="IPR004839">
    <property type="entry name" value="Aminotransferase_I/II_large"/>
</dbReference>
<dbReference type="PANTHER" id="PTHR13693:SF77">
    <property type="entry name" value="8-AMINO-7-OXONONANOATE SYNTHASE"/>
    <property type="match status" value="1"/>
</dbReference>
<proteinExistence type="inferred from homology"/>
<dbReference type="InterPro" id="IPR015421">
    <property type="entry name" value="PyrdxlP-dep_Trfase_major"/>
</dbReference>
<feature type="domain" description="Aminotransferase class I/classII large" evidence="6">
    <location>
        <begin position="35"/>
        <end position="381"/>
    </location>
</feature>
<keyword evidence="7" id="KW-0012">Acyltransferase</keyword>
<accession>A0AAJ6CHN6</accession>
<dbReference type="EC" id="2.3.1.47" evidence="7"/>
<dbReference type="Gene3D" id="3.40.640.10">
    <property type="entry name" value="Type I PLP-dependent aspartate aminotransferase-like (Major domain)"/>
    <property type="match status" value="1"/>
</dbReference>
<evidence type="ECO:0000256" key="2">
    <source>
        <dbReference type="ARBA" id="ARBA00010008"/>
    </source>
</evidence>
<dbReference type="Pfam" id="PF00155">
    <property type="entry name" value="Aminotran_1_2"/>
    <property type="match status" value="1"/>
</dbReference>
<dbReference type="InterPro" id="IPR015422">
    <property type="entry name" value="PyrdxlP-dep_Trfase_small"/>
</dbReference>
<keyword evidence="8" id="KW-1185">Reference proteome</keyword>
<keyword evidence="4 5" id="KW-0663">Pyridoxal phosphate</keyword>
<evidence type="ECO:0000256" key="4">
    <source>
        <dbReference type="ARBA" id="ARBA00022898"/>
    </source>
</evidence>
<reference evidence="7 8" key="1">
    <citation type="submission" date="2023-03" db="EMBL/GenBank/DDBJ databases">
        <title>Mating type loci evolution in Malassezia.</title>
        <authorList>
            <person name="Coelho M.A."/>
        </authorList>
    </citation>
    <scope>NUCLEOTIDE SEQUENCE [LARGE SCALE GENOMIC DNA]</scope>
    <source>
        <strain evidence="7 8">CBS 9725</strain>
    </source>
</reference>
<evidence type="ECO:0000256" key="5">
    <source>
        <dbReference type="RuleBase" id="RU003693"/>
    </source>
</evidence>
<dbReference type="PANTHER" id="PTHR13693">
    <property type="entry name" value="CLASS II AMINOTRANSFERASE/8-AMINO-7-OXONONANOATE SYNTHASE"/>
    <property type="match status" value="1"/>
</dbReference>
<sequence>MLSKQLTAALQARESKGTRRRLLLKDAEIARRLKQCIDFSSNDYLSISDAKQAREAVAKKLMQGLALGSTGSRLLDGDSDAHTALEERLAREFDAEAALLFNSGFDANVSLLTTLPQSGDAIIYDELVHASMHDGMRSSRAKIRHAFKHNDPMNLGMILSEIVPKSQNVFLALESVYSMDGTVCRLNELLDVFFQYVPDPERRCILVDEAHGIGVYGEKGTGLVAALNACDTVDIRLLTFGKALGSSGAAVLCSQLQREYLLNYARPLIYSTALSPVVVASIDAMLDVLREDTQRQAMLHARTRYMYDALNRGITPSLVPPSPILPVRSQQAKALAAHLQTQGFLVRGVTYPTVPVGEDRIRICIHANNTEAQISALAAEILRWENGKALL</sequence>
<dbReference type="GO" id="GO:0008710">
    <property type="term" value="F:8-amino-7-oxononanoate synthase activity"/>
    <property type="evidence" value="ECO:0007669"/>
    <property type="project" value="UniProtKB-EC"/>
</dbReference>
<evidence type="ECO:0000259" key="6">
    <source>
        <dbReference type="Pfam" id="PF00155"/>
    </source>
</evidence>
<dbReference type="InterPro" id="IPR050087">
    <property type="entry name" value="AON_synthase_class-II"/>
</dbReference>
<dbReference type="EMBL" id="CP119944">
    <property type="protein sequence ID" value="WFC99445.1"/>
    <property type="molecule type" value="Genomic_DNA"/>
</dbReference>
<gene>
    <name evidence="7" type="ORF">MYAM1_002189</name>
</gene>
<evidence type="ECO:0000313" key="7">
    <source>
        <dbReference type="EMBL" id="WFC99445.1"/>
    </source>
</evidence>
<organism evidence="7 8">
    <name type="scientific">Malassezia yamatoensis</name>
    <dbReference type="NCBI Taxonomy" id="253288"/>
    <lineage>
        <taxon>Eukaryota</taxon>
        <taxon>Fungi</taxon>
        <taxon>Dikarya</taxon>
        <taxon>Basidiomycota</taxon>
        <taxon>Ustilaginomycotina</taxon>
        <taxon>Malasseziomycetes</taxon>
        <taxon>Malasseziales</taxon>
        <taxon>Malasseziaceae</taxon>
        <taxon>Malassezia</taxon>
    </lineage>
</organism>
<comment type="similarity">
    <text evidence="2">Belongs to the class-II pyridoxal-phosphate-dependent aminotransferase family. BioF subfamily.</text>
</comment>
<dbReference type="InterPro" id="IPR001917">
    <property type="entry name" value="Aminotrans_II_pyridoxalP_BS"/>
</dbReference>